<organism evidence="2 3">
    <name type="scientific">Teichococcus aerophilus</name>
    <dbReference type="NCBI Taxonomy" id="1224513"/>
    <lineage>
        <taxon>Bacteria</taxon>
        <taxon>Pseudomonadati</taxon>
        <taxon>Pseudomonadota</taxon>
        <taxon>Alphaproteobacteria</taxon>
        <taxon>Acetobacterales</taxon>
        <taxon>Roseomonadaceae</taxon>
        <taxon>Roseomonas</taxon>
    </lineage>
</organism>
<dbReference type="EMBL" id="JACTVA010000041">
    <property type="protein sequence ID" value="MBC9208907.1"/>
    <property type="molecule type" value="Genomic_DNA"/>
</dbReference>
<evidence type="ECO:0000313" key="3">
    <source>
        <dbReference type="Proteomes" id="UP000626026"/>
    </source>
</evidence>
<dbReference type="RefSeq" id="WP_187786057.1">
    <property type="nucleotide sequence ID" value="NZ_JACTVA010000041.1"/>
</dbReference>
<evidence type="ECO:0000256" key="1">
    <source>
        <dbReference type="SAM" id="MobiDB-lite"/>
    </source>
</evidence>
<name>A0ABR7RQQ2_9PROT</name>
<sequence>MSSSRVEFHLLHIYREGILSAAYSAGMMVRQGRSAPEIARALHRQAFHDDFGPEQPPENDNRVRQP</sequence>
<reference evidence="2 3" key="1">
    <citation type="journal article" date="2013" name="Int. J. Syst. Evol. Microbiol.">
        <title>Roseomonas aerophila sp. nov., isolated from air.</title>
        <authorList>
            <person name="Kim S.J."/>
            <person name="Weon H.Y."/>
            <person name="Ahn J.H."/>
            <person name="Hong S.B."/>
            <person name="Seok S.J."/>
            <person name="Whang K.S."/>
            <person name="Kwon S.W."/>
        </authorList>
    </citation>
    <scope>NUCLEOTIDE SEQUENCE [LARGE SCALE GENOMIC DNA]</scope>
    <source>
        <strain evidence="2 3">NBRC 108923</strain>
    </source>
</reference>
<comment type="caution">
    <text evidence="2">The sequence shown here is derived from an EMBL/GenBank/DDBJ whole genome shotgun (WGS) entry which is preliminary data.</text>
</comment>
<proteinExistence type="predicted"/>
<gene>
    <name evidence="2" type="ORF">IBL26_18820</name>
</gene>
<protein>
    <submittedName>
        <fullName evidence="2">Uncharacterized protein</fullName>
    </submittedName>
</protein>
<feature type="region of interest" description="Disordered" evidence="1">
    <location>
        <begin position="47"/>
        <end position="66"/>
    </location>
</feature>
<evidence type="ECO:0000313" key="2">
    <source>
        <dbReference type="EMBL" id="MBC9208907.1"/>
    </source>
</evidence>
<keyword evidence="3" id="KW-1185">Reference proteome</keyword>
<dbReference type="Proteomes" id="UP000626026">
    <property type="component" value="Unassembled WGS sequence"/>
</dbReference>
<accession>A0ABR7RQQ2</accession>